<gene>
    <name evidence="1" type="ORF">S01H4_40189</name>
</gene>
<organism evidence="1">
    <name type="scientific">marine sediment metagenome</name>
    <dbReference type="NCBI Taxonomy" id="412755"/>
    <lineage>
        <taxon>unclassified sequences</taxon>
        <taxon>metagenomes</taxon>
        <taxon>ecological metagenomes</taxon>
    </lineage>
</organism>
<accession>X1C8U1</accession>
<evidence type="ECO:0000313" key="1">
    <source>
        <dbReference type="EMBL" id="GAH04476.1"/>
    </source>
</evidence>
<comment type="caution">
    <text evidence="1">The sequence shown here is derived from an EMBL/GenBank/DDBJ whole genome shotgun (WGS) entry which is preliminary data.</text>
</comment>
<dbReference type="EMBL" id="BART01021856">
    <property type="protein sequence ID" value="GAH04476.1"/>
    <property type="molecule type" value="Genomic_DNA"/>
</dbReference>
<sequence length="92" mass="9964">MYLRSPRLRKKANIGSINTVPLILKIANACTLFCANELTSNARNGVKSANNIATGIYAGYENCVPSTSPESGGNISNTIKAKSDMKNIRYIR</sequence>
<dbReference type="AlphaFoldDB" id="X1C8U1"/>
<name>X1C8U1_9ZZZZ</name>
<proteinExistence type="predicted"/>
<reference evidence="1" key="1">
    <citation type="journal article" date="2014" name="Front. Microbiol.">
        <title>High frequency of phylogenetically diverse reductive dehalogenase-homologous genes in deep subseafloor sedimentary metagenomes.</title>
        <authorList>
            <person name="Kawai M."/>
            <person name="Futagami T."/>
            <person name="Toyoda A."/>
            <person name="Takaki Y."/>
            <person name="Nishi S."/>
            <person name="Hori S."/>
            <person name="Arai W."/>
            <person name="Tsubouchi T."/>
            <person name="Morono Y."/>
            <person name="Uchiyama I."/>
            <person name="Ito T."/>
            <person name="Fujiyama A."/>
            <person name="Inagaki F."/>
            <person name="Takami H."/>
        </authorList>
    </citation>
    <scope>NUCLEOTIDE SEQUENCE</scope>
    <source>
        <strain evidence="1">Expedition CK06-06</strain>
    </source>
</reference>
<protein>
    <submittedName>
        <fullName evidence="1">Uncharacterized protein</fullName>
    </submittedName>
</protein>